<evidence type="ECO:0000256" key="1">
    <source>
        <dbReference type="SAM" id="MobiDB-lite"/>
    </source>
</evidence>
<evidence type="ECO:0000313" key="3">
    <source>
        <dbReference type="Proteomes" id="UP000719412"/>
    </source>
</evidence>
<comment type="caution">
    <text evidence="2">The sequence shown here is derived from an EMBL/GenBank/DDBJ whole genome shotgun (WGS) entry which is preliminary data.</text>
</comment>
<accession>A0A8J6HMW4</accession>
<name>A0A8J6HMW4_TENMO</name>
<dbReference type="Proteomes" id="UP000719412">
    <property type="component" value="Unassembled WGS sequence"/>
</dbReference>
<feature type="compositionally biased region" description="Basic and acidic residues" evidence="1">
    <location>
        <begin position="85"/>
        <end position="168"/>
    </location>
</feature>
<keyword evidence="3" id="KW-1185">Reference proteome</keyword>
<dbReference type="AlphaFoldDB" id="A0A8J6HMW4"/>
<dbReference type="EMBL" id="JABDTM020021457">
    <property type="protein sequence ID" value="KAH0816483.1"/>
    <property type="molecule type" value="Genomic_DNA"/>
</dbReference>
<sequence>MQSLWGCAYEMGSLGDTMCEHVYEDCWKLELNDERALAGSQKLQGAFILLEGMPKSPKARKESSKREREESRMSEEGLNPFRKSSRIERSPMLREIKEDMAGIVEESRARRKELAAAREKEGEQEREDMLKSSEVRKESSKREREENEKITRSEEENQSKEMDKEMKTSMIREMREEIKTLRKKLAAVREENGELRKELATAREEMRGREEKGQLEKADWMKRMEMIEEKMEQREKKERKNNVIITGIGAISGNIERGVEEWKKKGERMYIDDDLTKEERETQKKLRELAREERDRGKMVKIGYRKIQINGDWFRWDEKQEKLKKIC</sequence>
<protein>
    <submittedName>
        <fullName evidence="2">Uncharacterized protein</fullName>
    </submittedName>
</protein>
<evidence type="ECO:0000313" key="2">
    <source>
        <dbReference type="EMBL" id="KAH0816483.1"/>
    </source>
</evidence>
<feature type="compositionally biased region" description="Basic and acidic residues" evidence="1">
    <location>
        <begin position="59"/>
        <end position="75"/>
    </location>
</feature>
<proteinExistence type="predicted"/>
<reference evidence="2" key="1">
    <citation type="journal article" date="2020" name="J Insects Food Feed">
        <title>The yellow mealworm (Tenebrio molitor) genome: a resource for the emerging insects as food and feed industry.</title>
        <authorList>
            <person name="Eriksson T."/>
            <person name="Andere A."/>
            <person name="Kelstrup H."/>
            <person name="Emery V."/>
            <person name="Picard C."/>
        </authorList>
    </citation>
    <scope>NUCLEOTIDE SEQUENCE</scope>
    <source>
        <strain evidence="2">Stoneville</strain>
        <tissue evidence="2">Whole head</tissue>
    </source>
</reference>
<feature type="region of interest" description="Disordered" evidence="1">
    <location>
        <begin position="53"/>
        <end position="168"/>
    </location>
</feature>
<reference evidence="2" key="2">
    <citation type="submission" date="2021-08" db="EMBL/GenBank/DDBJ databases">
        <authorList>
            <person name="Eriksson T."/>
        </authorList>
    </citation>
    <scope>NUCLEOTIDE SEQUENCE</scope>
    <source>
        <strain evidence="2">Stoneville</strain>
        <tissue evidence="2">Whole head</tissue>
    </source>
</reference>
<organism evidence="2 3">
    <name type="scientific">Tenebrio molitor</name>
    <name type="common">Yellow mealworm beetle</name>
    <dbReference type="NCBI Taxonomy" id="7067"/>
    <lineage>
        <taxon>Eukaryota</taxon>
        <taxon>Metazoa</taxon>
        <taxon>Ecdysozoa</taxon>
        <taxon>Arthropoda</taxon>
        <taxon>Hexapoda</taxon>
        <taxon>Insecta</taxon>
        <taxon>Pterygota</taxon>
        <taxon>Neoptera</taxon>
        <taxon>Endopterygota</taxon>
        <taxon>Coleoptera</taxon>
        <taxon>Polyphaga</taxon>
        <taxon>Cucujiformia</taxon>
        <taxon>Tenebrionidae</taxon>
        <taxon>Tenebrio</taxon>
    </lineage>
</organism>
<gene>
    <name evidence="2" type="ORF">GEV33_006309</name>
</gene>